<evidence type="ECO:0000256" key="4">
    <source>
        <dbReference type="ARBA" id="ARBA00023139"/>
    </source>
</evidence>
<dbReference type="Pfam" id="PF14041">
    <property type="entry name" value="Lipoprotein_21"/>
    <property type="match status" value="1"/>
</dbReference>
<name>A0A975K3P9_9MYCO</name>
<proteinExistence type="predicted"/>
<evidence type="ECO:0000313" key="7">
    <source>
        <dbReference type="Proteomes" id="UP000682202"/>
    </source>
</evidence>
<dbReference type="EMBL" id="CP046600">
    <property type="protein sequence ID" value="QUR69844.1"/>
    <property type="molecule type" value="Genomic_DNA"/>
</dbReference>
<keyword evidence="1" id="KW-1003">Cell membrane</keyword>
<dbReference type="Proteomes" id="UP000682202">
    <property type="component" value="Chromosome"/>
</dbReference>
<evidence type="ECO:0000256" key="5">
    <source>
        <dbReference type="ARBA" id="ARBA00023288"/>
    </source>
</evidence>
<keyword evidence="3" id="KW-0472">Membrane</keyword>
<sequence>MLLGSILGLILVLLTGGCSQQHSTSAPKSPDACGDSDGPTPAAVRRAIAAVPIVVPHSAWVEVTRGHTRNCRLYWVQIIPTIASESTPQQLLFFSHNAPLGSPTPNPRPYITVLPPGDDTVTVEYRWRVSGDKECCPSGKSTVRFQIGPDGALQARGAIPHE</sequence>
<accession>A0A975K3P9</accession>
<dbReference type="RefSeq" id="WP_211699513.1">
    <property type="nucleotide sequence ID" value="NZ_CP046600.1"/>
</dbReference>
<gene>
    <name evidence="6" type="ORF">F6B93_14815</name>
</gene>
<dbReference type="AlphaFoldDB" id="A0A975K3P9"/>
<evidence type="ECO:0000313" key="6">
    <source>
        <dbReference type="EMBL" id="QUR69844.1"/>
    </source>
</evidence>
<organism evidence="6 7">
    <name type="scientific">Mycobacterium spongiae</name>
    <dbReference type="NCBI Taxonomy" id="886343"/>
    <lineage>
        <taxon>Bacteria</taxon>
        <taxon>Bacillati</taxon>
        <taxon>Actinomycetota</taxon>
        <taxon>Actinomycetes</taxon>
        <taxon>Mycobacteriales</taxon>
        <taxon>Mycobacteriaceae</taxon>
        <taxon>Mycobacterium</taxon>
    </lineage>
</organism>
<evidence type="ECO:0000256" key="1">
    <source>
        <dbReference type="ARBA" id="ARBA00022475"/>
    </source>
</evidence>
<dbReference type="KEGG" id="mspg:F6B93_14815"/>
<reference evidence="6" key="1">
    <citation type="submission" date="2019-12" db="EMBL/GenBank/DDBJ databases">
        <title>Mycobacterium spongiae sp. nov.</title>
        <authorList>
            <person name="Stinear T."/>
        </authorList>
    </citation>
    <scope>NUCLEOTIDE SEQUENCE</scope>
    <source>
        <strain evidence="6">FSD4b-SM</strain>
    </source>
</reference>
<keyword evidence="5 6" id="KW-0449">Lipoprotein</keyword>
<keyword evidence="7" id="KW-1185">Reference proteome</keyword>
<evidence type="ECO:0000256" key="2">
    <source>
        <dbReference type="ARBA" id="ARBA00022729"/>
    </source>
</evidence>
<evidence type="ECO:0000256" key="3">
    <source>
        <dbReference type="ARBA" id="ARBA00023136"/>
    </source>
</evidence>
<keyword evidence="2" id="KW-0732">Signal</keyword>
<protein>
    <submittedName>
        <fullName evidence="6">LppP/LprE family lipoprotein</fullName>
    </submittedName>
</protein>
<keyword evidence="4" id="KW-0564">Palmitate</keyword>
<dbReference type="InterPro" id="IPR025971">
    <property type="entry name" value="LppP/LprE"/>
</dbReference>